<dbReference type="AlphaFoldDB" id="A0A2A3U0J4"/>
<dbReference type="InterPro" id="IPR036291">
    <property type="entry name" value="NAD(P)-bd_dom_sf"/>
</dbReference>
<evidence type="ECO:0000259" key="3">
    <source>
        <dbReference type="Pfam" id="PF01370"/>
    </source>
</evidence>
<dbReference type="PANTHER" id="PTHR10366">
    <property type="entry name" value="NAD DEPENDENT EPIMERASE/DEHYDRATASE"/>
    <property type="match status" value="1"/>
</dbReference>
<evidence type="ECO:0000256" key="2">
    <source>
        <dbReference type="ARBA" id="ARBA00023445"/>
    </source>
</evidence>
<evidence type="ECO:0000313" key="4">
    <source>
        <dbReference type="EMBL" id="PBQ24894.1"/>
    </source>
</evidence>
<dbReference type="InterPro" id="IPR001509">
    <property type="entry name" value="Epimerase_deHydtase"/>
</dbReference>
<dbReference type="SUPFAM" id="SSF51735">
    <property type="entry name" value="NAD(P)-binding Rossmann-fold domains"/>
    <property type="match status" value="1"/>
</dbReference>
<gene>
    <name evidence="4" type="ORF">CNR29_13010</name>
</gene>
<comment type="similarity">
    <text evidence="2">Belongs to the NAD(P)-dependent epimerase/dehydratase family. Dihydroflavonol-4-reductase subfamily.</text>
</comment>
<evidence type="ECO:0000256" key="1">
    <source>
        <dbReference type="ARBA" id="ARBA00023002"/>
    </source>
</evidence>
<accession>A0A2A3U0J4</accession>
<feature type="domain" description="NAD-dependent epimerase/dehydratase" evidence="3">
    <location>
        <begin position="4"/>
        <end position="236"/>
    </location>
</feature>
<dbReference type="GO" id="GO:0016616">
    <property type="term" value="F:oxidoreductase activity, acting on the CH-OH group of donors, NAD or NADP as acceptor"/>
    <property type="evidence" value="ECO:0007669"/>
    <property type="project" value="TreeGrafter"/>
</dbReference>
<dbReference type="PANTHER" id="PTHR10366:SF564">
    <property type="entry name" value="STEROL-4-ALPHA-CARBOXYLATE 3-DEHYDROGENASE, DECARBOXYLATING"/>
    <property type="match status" value="1"/>
</dbReference>
<proteinExistence type="inferred from homology"/>
<organism evidence="4 5">
    <name type="scientific">Levilactobacillus brevis</name>
    <name type="common">Lactobacillus brevis</name>
    <dbReference type="NCBI Taxonomy" id="1580"/>
    <lineage>
        <taxon>Bacteria</taxon>
        <taxon>Bacillati</taxon>
        <taxon>Bacillota</taxon>
        <taxon>Bacilli</taxon>
        <taxon>Lactobacillales</taxon>
        <taxon>Lactobacillaceae</taxon>
        <taxon>Levilactobacillus</taxon>
    </lineage>
</organism>
<name>A0A2A3U0J4_LEVBR</name>
<sequence>MKKVVVSGGSGFVASWVIADFLNHGYAVTTSLRSLTKADGIKRALARYVPATALANLTFFAADLTQPDGWAAGMAGADGVIHVASPLGHGTESTDELVRIARDGVQNVFQAAVTAGITRIVMTSSQAASTPDSQVTGTLTEDFWTDPQNPELDAYRISKVTAERTAWELAAAHHLDLTTILPGAIFGPVMTQNLSSNAILLQLLQGQPALPKVPLEISDVRDLATLHRLAFEQPVASGKRYLAASQTLTMLDVARLYQRHFPQLHLHARPLPNWATRVAAKFIPSLRALVPMLDRQYHHTTAAAETDLGWQQHTPDDTVLAAAQRLISLGLVK</sequence>
<dbReference type="Gene3D" id="3.40.50.720">
    <property type="entry name" value="NAD(P)-binding Rossmann-like Domain"/>
    <property type="match status" value="1"/>
</dbReference>
<comment type="caution">
    <text evidence="4">The sequence shown here is derived from an EMBL/GenBank/DDBJ whole genome shotgun (WGS) entry which is preliminary data.</text>
</comment>
<reference evidence="4 5" key="1">
    <citation type="submission" date="2017-09" db="EMBL/GenBank/DDBJ databases">
        <title>Genome sequence of Lactobacillus brevis D7.</title>
        <authorList>
            <person name="Kwon M.-S."/>
            <person name="Lim S.K."/>
            <person name="Choi H.-J."/>
        </authorList>
    </citation>
    <scope>NUCLEOTIDE SEQUENCE [LARGE SCALE GENOMIC DNA]</scope>
    <source>
        <strain evidence="4 5">D7</strain>
    </source>
</reference>
<dbReference type="Proteomes" id="UP000217918">
    <property type="component" value="Unassembled WGS sequence"/>
</dbReference>
<dbReference type="EMBL" id="NVYO01000001">
    <property type="protein sequence ID" value="PBQ24894.1"/>
    <property type="molecule type" value="Genomic_DNA"/>
</dbReference>
<evidence type="ECO:0000313" key="5">
    <source>
        <dbReference type="Proteomes" id="UP000217918"/>
    </source>
</evidence>
<protein>
    <submittedName>
        <fullName evidence="4">Dehydrogenase</fullName>
    </submittedName>
</protein>
<keyword evidence="1" id="KW-0560">Oxidoreductase</keyword>
<dbReference type="InterPro" id="IPR050425">
    <property type="entry name" value="NAD(P)_dehydrat-like"/>
</dbReference>
<dbReference type="RefSeq" id="WP_024526082.1">
    <property type="nucleotide sequence ID" value="NZ_CP024635.1"/>
</dbReference>
<dbReference type="Pfam" id="PF01370">
    <property type="entry name" value="Epimerase"/>
    <property type="match status" value="1"/>
</dbReference>